<protein>
    <recommendedName>
        <fullName evidence="3">Mitochondrial protein</fullName>
    </recommendedName>
</protein>
<reference evidence="1" key="1">
    <citation type="submission" date="2016-11" db="EMBL/GenBank/DDBJ databases">
        <title>The genome of Nicotiana attenuata.</title>
        <authorList>
            <person name="Xu S."/>
            <person name="Brockmoeller T."/>
            <person name="Gaquerel E."/>
            <person name="Navarro A."/>
            <person name="Kuhl H."/>
            <person name="Gase K."/>
            <person name="Ling Z."/>
            <person name="Zhou W."/>
            <person name="Kreitzer C."/>
            <person name="Stanke M."/>
            <person name="Tang H."/>
            <person name="Lyons E."/>
            <person name="Pandey P."/>
            <person name="Pandey S.P."/>
            <person name="Timmermann B."/>
            <person name="Baldwin I.T."/>
        </authorList>
    </citation>
    <scope>NUCLEOTIDE SEQUENCE [LARGE SCALE GENOMIC DNA]</scope>
    <source>
        <strain evidence="1">UT</strain>
    </source>
</reference>
<accession>A0A314L812</accession>
<evidence type="ECO:0000313" key="1">
    <source>
        <dbReference type="EMBL" id="OIT37921.1"/>
    </source>
</evidence>
<dbReference type="EMBL" id="MJEQ01000254">
    <property type="protein sequence ID" value="OIT37921.1"/>
    <property type="molecule type" value="Genomic_DNA"/>
</dbReference>
<comment type="caution">
    <text evidence="1">The sequence shown here is derived from an EMBL/GenBank/DDBJ whole genome shotgun (WGS) entry which is preliminary data.</text>
</comment>
<evidence type="ECO:0000313" key="2">
    <source>
        <dbReference type="Proteomes" id="UP000187609"/>
    </source>
</evidence>
<feature type="non-terminal residue" evidence="1">
    <location>
        <position position="1"/>
    </location>
</feature>
<evidence type="ECO:0008006" key="3">
    <source>
        <dbReference type="Google" id="ProtNLM"/>
    </source>
</evidence>
<proteinExistence type="predicted"/>
<feature type="non-terminal residue" evidence="1">
    <location>
        <position position="100"/>
    </location>
</feature>
<dbReference type="Proteomes" id="UP000187609">
    <property type="component" value="Unassembled WGS sequence"/>
</dbReference>
<dbReference type="AlphaFoldDB" id="A0A314L812"/>
<name>A0A314L812_NICAT</name>
<sequence length="100" mass="11049">LRRSLRTSKPPIWLTDYVPGTKSSHTPYPLSASLCYSVLSPAYKACLTAFSSIVEPHSFEQAVSDSNWVQAMNLELQALNDNHTWELVDLPAGKTPIGCK</sequence>
<organism evidence="1 2">
    <name type="scientific">Nicotiana attenuata</name>
    <name type="common">Coyote tobacco</name>
    <dbReference type="NCBI Taxonomy" id="49451"/>
    <lineage>
        <taxon>Eukaryota</taxon>
        <taxon>Viridiplantae</taxon>
        <taxon>Streptophyta</taxon>
        <taxon>Embryophyta</taxon>
        <taxon>Tracheophyta</taxon>
        <taxon>Spermatophyta</taxon>
        <taxon>Magnoliopsida</taxon>
        <taxon>eudicotyledons</taxon>
        <taxon>Gunneridae</taxon>
        <taxon>Pentapetalae</taxon>
        <taxon>asterids</taxon>
        <taxon>lamiids</taxon>
        <taxon>Solanales</taxon>
        <taxon>Solanaceae</taxon>
        <taxon>Nicotianoideae</taxon>
        <taxon>Nicotianeae</taxon>
        <taxon>Nicotiana</taxon>
    </lineage>
</organism>
<dbReference type="Gramene" id="OIT37921">
    <property type="protein sequence ID" value="OIT37921"/>
    <property type="gene ID" value="A4A49_59069"/>
</dbReference>
<gene>
    <name evidence="1" type="ORF">A4A49_59069</name>
</gene>
<keyword evidence="2" id="KW-1185">Reference proteome</keyword>